<organism evidence="1 2">
    <name type="scientific">Blautia aquisgranensis</name>
    <dbReference type="NCBI Taxonomy" id="3133153"/>
    <lineage>
        <taxon>Bacteria</taxon>
        <taxon>Bacillati</taxon>
        <taxon>Bacillota</taxon>
        <taxon>Clostridia</taxon>
        <taxon>Lachnospirales</taxon>
        <taxon>Lachnospiraceae</taxon>
        <taxon>Blautia</taxon>
    </lineage>
</organism>
<dbReference type="PANTHER" id="PTHR30217">
    <property type="entry name" value="PEPTIDASE U32 FAMILY"/>
    <property type="match status" value="1"/>
</dbReference>
<sequence>MKITAGLGSIDEYERFVRAGADEFFCGYVPFFWAEKYGTVMPLNRREVLCYNVQLGAYSELEILSRMVEKYKKPVHLTFNSLYYLPEQYPEIASIIERCMKLGFQSYIIADPALLVYLKKIGIFCEIHLSGETGEVNSQMVKAFQRFPLKRVIFHRKNTFADMQSVIAEQRANERKNGISPEMGMEFEAFVLNEMCQFTGAFCNSLHCDEMGYLCRVPYWLGTVHEKDSVPENMKRLQEETWEKETDPSAYDEDGYLCGESGCGLCALYQLKKAGITHLKLVGRGNYTEHMEKDIRNLRKALDILDAAEDERDFQCTIKRTLFPNGCSGQCYYPM</sequence>
<accession>A0ABV1BJT0</accession>
<protein>
    <submittedName>
        <fullName evidence="1">U32 family peptidase</fullName>
    </submittedName>
</protein>
<keyword evidence="2" id="KW-1185">Reference proteome</keyword>
<dbReference type="Pfam" id="PF01136">
    <property type="entry name" value="Peptidase_U32"/>
    <property type="match status" value="1"/>
</dbReference>
<dbReference type="PANTHER" id="PTHR30217:SF10">
    <property type="entry name" value="23S RRNA 5-HYDROXYCYTIDINE C2501 SYNTHASE"/>
    <property type="match status" value="1"/>
</dbReference>
<reference evidence="1 2" key="1">
    <citation type="submission" date="2024-03" db="EMBL/GenBank/DDBJ databases">
        <title>Human intestinal bacterial collection.</title>
        <authorList>
            <person name="Pauvert C."/>
            <person name="Hitch T.C.A."/>
            <person name="Clavel T."/>
        </authorList>
    </citation>
    <scope>NUCLEOTIDE SEQUENCE [LARGE SCALE GENOMIC DNA]</scope>
    <source>
        <strain evidence="1 2">CLA-JM-H16</strain>
    </source>
</reference>
<dbReference type="Proteomes" id="UP001473063">
    <property type="component" value="Unassembled WGS sequence"/>
</dbReference>
<dbReference type="EMBL" id="JBBMEJ010000018">
    <property type="protein sequence ID" value="MEQ2371931.1"/>
    <property type="molecule type" value="Genomic_DNA"/>
</dbReference>
<gene>
    <name evidence="1" type="ORF">WMO28_13540</name>
</gene>
<evidence type="ECO:0000313" key="2">
    <source>
        <dbReference type="Proteomes" id="UP001473063"/>
    </source>
</evidence>
<name>A0ABV1BJT0_9FIRM</name>
<comment type="caution">
    <text evidence="1">The sequence shown here is derived from an EMBL/GenBank/DDBJ whole genome shotgun (WGS) entry which is preliminary data.</text>
</comment>
<evidence type="ECO:0000313" key="1">
    <source>
        <dbReference type="EMBL" id="MEQ2371931.1"/>
    </source>
</evidence>
<dbReference type="RefSeq" id="WP_349057309.1">
    <property type="nucleotide sequence ID" value="NZ_JBBMEJ010000018.1"/>
</dbReference>
<proteinExistence type="predicted"/>
<dbReference type="InterPro" id="IPR051454">
    <property type="entry name" value="RNA/ubiquinone_mod_enzymes"/>
</dbReference>
<dbReference type="InterPro" id="IPR001539">
    <property type="entry name" value="Peptidase_U32"/>
</dbReference>